<evidence type="ECO:0000313" key="2">
    <source>
        <dbReference type="Proteomes" id="UP000255125"/>
    </source>
</evidence>
<accession>A0A379ID05</accession>
<protein>
    <submittedName>
        <fullName evidence="1">Uncharacterized protein</fullName>
    </submittedName>
</protein>
<reference evidence="1 2" key="1">
    <citation type="submission" date="2018-06" db="EMBL/GenBank/DDBJ databases">
        <authorList>
            <consortium name="Pathogen Informatics"/>
            <person name="Doyle S."/>
        </authorList>
    </citation>
    <scope>NUCLEOTIDE SEQUENCE [LARGE SCALE GENOMIC DNA]</scope>
    <source>
        <strain evidence="1 2">NCTC10392</strain>
    </source>
</reference>
<dbReference type="OrthoDB" id="6909353at2"/>
<name>A0A379ID05_PSEFL</name>
<dbReference type="AlphaFoldDB" id="A0A379ID05"/>
<dbReference type="RefSeq" id="WP_115284152.1">
    <property type="nucleotide sequence ID" value="NZ_UGUS01000002.1"/>
</dbReference>
<proteinExistence type="predicted"/>
<evidence type="ECO:0000313" key="1">
    <source>
        <dbReference type="EMBL" id="SUD30694.1"/>
    </source>
</evidence>
<dbReference type="Proteomes" id="UP000255125">
    <property type="component" value="Unassembled WGS sequence"/>
</dbReference>
<sequence length="91" mass="10397">MLLTMQPKIFYRARQAGHDVFINGYFYNGGFYRRHQLLGQIEEDGTFGYVKGHGQSTCSEHIAGHVRGLVLILKDGTLFNLVEVDRHNLET</sequence>
<gene>
    <name evidence="1" type="ORF">NCTC10392_02616</name>
</gene>
<organism evidence="1 2">
    <name type="scientific">Pseudomonas fluorescens</name>
    <dbReference type="NCBI Taxonomy" id="294"/>
    <lineage>
        <taxon>Bacteria</taxon>
        <taxon>Pseudomonadati</taxon>
        <taxon>Pseudomonadota</taxon>
        <taxon>Gammaproteobacteria</taxon>
        <taxon>Pseudomonadales</taxon>
        <taxon>Pseudomonadaceae</taxon>
        <taxon>Pseudomonas</taxon>
    </lineage>
</organism>
<dbReference type="EMBL" id="UGUS01000002">
    <property type="protein sequence ID" value="SUD30694.1"/>
    <property type="molecule type" value="Genomic_DNA"/>
</dbReference>